<dbReference type="GO" id="GO:0003700">
    <property type="term" value="F:DNA-binding transcription factor activity"/>
    <property type="evidence" value="ECO:0007669"/>
    <property type="project" value="TreeGrafter"/>
</dbReference>
<feature type="domain" description="HTH cro/C1-type" evidence="2">
    <location>
        <begin position="9"/>
        <end position="64"/>
    </location>
</feature>
<evidence type="ECO:0000256" key="1">
    <source>
        <dbReference type="ARBA" id="ARBA00023125"/>
    </source>
</evidence>
<gene>
    <name evidence="3" type="ORF">FC43_GL001007</name>
</gene>
<dbReference type="GO" id="GO:0003677">
    <property type="term" value="F:DNA binding"/>
    <property type="evidence" value="ECO:0007669"/>
    <property type="project" value="UniProtKB-KW"/>
</dbReference>
<evidence type="ECO:0000313" key="4">
    <source>
        <dbReference type="Proteomes" id="UP000050816"/>
    </source>
</evidence>
<name>A0A0R1UDE4_9LACO</name>
<dbReference type="CDD" id="cd00093">
    <property type="entry name" value="HTH_XRE"/>
    <property type="match status" value="1"/>
</dbReference>
<evidence type="ECO:0000259" key="2">
    <source>
        <dbReference type="PROSITE" id="PS50943"/>
    </source>
</evidence>
<accession>A0A0R1UDE4</accession>
<dbReference type="RefSeq" id="WP_019206704.1">
    <property type="nucleotide sequence ID" value="NZ_AZFK01000088.1"/>
</dbReference>
<keyword evidence="1" id="KW-0238">DNA-binding</keyword>
<proteinExistence type="predicted"/>
<dbReference type="PROSITE" id="PS50943">
    <property type="entry name" value="HTH_CROC1"/>
    <property type="match status" value="1"/>
</dbReference>
<dbReference type="Pfam" id="PF01381">
    <property type="entry name" value="HTH_3"/>
    <property type="match status" value="1"/>
</dbReference>
<dbReference type="InterPro" id="IPR001387">
    <property type="entry name" value="Cro/C1-type_HTH"/>
</dbReference>
<dbReference type="EMBL" id="AZFK01000088">
    <property type="protein sequence ID" value="KRL87691.1"/>
    <property type="molecule type" value="Genomic_DNA"/>
</dbReference>
<dbReference type="Proteomes" id="UP000050816">
    <property type="component" value="Unassembled WGS sequence"/>
</dbReference>
<dbReference type="PANTHER" id="PTHR46797">
    <property type="entry name" value="HTH-TYPE TRANSCRIPTIONAL REGULATOR"/>
    <property type="match status" value="1"/>
</dbReference>
<dbReference type="InterPro" id="IPR010982">
    <property type="entry name" value="Lambda_DNA-bd_dom_sf"/>
</dbReference>
<dbReference type="SMART" id="SM00530">
    <property type="entry name" value="HTH_XRE"/>
    <property type="match status" value="1"/>
</dbReference>
<comment type="caution">
    <text evidence="3">The sequence shown here is derived from an EMBL/GenBank/DDBJ whole genome shotgun (WGS) entry which is preliminary data.</text>
</comment>
<dbReference type="Gene3D" id="1.10.260.40">
    <property type="entry name" value="lambda repressor-like DNA-binding domains"/>
    <property type="match status" value="1"/>
</dbReference>
<protein>
    <recommendedName>
        <fullName evidence="2">HTH cro/C1-type domain-containing protein</fullName>
    </recommendedName>
</protein>
<dbReference type="AlphaFoldDB" id="A0A0R1UDE4"/>
<reference evidence="3 4" key="1">
    <citation type="journal article" date="2015" name="Genome Announc.">
        <title>Expanding the biotechnology potential of lactobacilli through comparative genomics of 213 strains and associated genera.</title>
        <authorList>
            <person name="Sun Z."/>
            <person name="Harris H.M."/>
            <person name="McCann A."/>
            <person name="Guo C."/>
            <person name="Argimon S."/>
            <person name="Zhang W."/>
            <person name="Yang X."/>
            <person name="Jeffery I.B."/>
            <person name="Cooney J.C."/>
            <person name="Kagawa T.F."/>
            <person name="Liu W."/>
            <person name="Song Y."/>
            <person name="Salvetti E."/>
            <person name="Wrobel A."/>
            <person name="Rasinkangas P."/>
            <person name="Parkhill J."/>
            <person name="Rea M.C."/>
            <person name="O'Sullivan O."/>
            <person name="Ritari J."/>
            <person name="Douillard F.P."/>
            <person name="Paul Ross R."/>
            <person name="Yang R."/>
            <person name="Briner A.E."/>
            <person name="Felis G.E."/>
            <person name="de Vos W.M."/>
            <person name="Barrangou R."/>
            <person name="Klaenhammer T.R."/>
            <person name="Caufield P.W."/>
            <person name="Cui Y."/>
            <person name="Zhang H."/>
            <person name="O'Toole P.W."/>
        </authorList>
    </citation>
    <scope>NUCLEOTIDE SEQUENCE [LARGE SCALE GENOMIC DNA]</scope>
    <source>
        <strain evidence="3 4">DSM 15946</strain>
    </source>
</reference>
<dbReference type="SUPFAM" id="SSF47413">
    <property type="entry name" value="lambda repressor-like DNA-binding domains"/>
    <property type="match status" value="1"/>
</dbReference>
<dbReference type="PANTHER" id="PTHR46797:SF1">
    <property type="entry name" value="METHYLPHOSPHONATE SYNTHASE"/>
    <property type="match status" value="1"/>
</dbReference>
<sequence>MNNYLGKNIATQRHAARMTQEQLAELSDMTINYLSKIERGVVKQIGAGSLYRIAKALNVSMESLVEGTTEAAPAVSPQRQLLNQQLDRLDPIQSDEYSRLFFDLLKVAERPTDQ</sequence>
<dbReference type="PATRIC" id="fig|1423760.3.peg.1040"/>
<evidence type="ECO:0000313" key="3">
    <source>
        <dbReference type="EMBL" id="KRL87691.1"/>
    </source>
</evidence>
<organism evidence="3 4">
    <name type="scientific">Limosilactobacillus ingluviei DSM 15946</name>
    <dbReference type="NCBI Taxonomy" id="1423760"/>
    <lineage>
        <taxon>Bacteria</taxon>
        <taxon>Bacillati</taxon>
        <taxon>Bacillota</taxon>
        <taxon>Bacilli</taxon>
        <taxon>Lactobacillales</taxon>
        <taxon>Lactobacillaceae</taxon>
        <taxon>Limosilactobacillus</taxon>
    </lineage>
</organism>
<dbReference type="InterPro" id="IPR050807">
    <property type="entry name" value="TransReg_Diox_bact_type"/>
</dbReference>
<dbReference type="GO" id="GO:0005829">
    <property type="term" value="C:cytosol"/>
    <property type="evidence" value="ECO:0007669"/>
    <property type="project" value="TreeGrafter"/>
</dbReference>
<dbReference type="GeneID" id="82934748"/>